<evidence type="ECO:0000256" key="2">
    <source>
        <dbReference type="ARBA" id="ARBA00022448"/>
    </source>
</evidence>
<reference evidence="7" key="1">
    <citation type="submission" date="2016-12" db="EMBL/GenBank/DDBJ databases">
        <title>Comparative genomic analysis reveals the diversity, evolution, and environmental adaptation strategies of the genus Vibrio.</title>
        <authorList>
            <person name="Lin H."/>
            <person name="Wang X."/>
            <person name="Zhang X.-H."/>
        </authorList>
    </citation>
    <scope>NUCLEOTIDE SEQUENCE [LARGE SCALE GENOMIC DNA]</scope>
    <source>
        <strain evidence="7">QT6D1</strain>
    </source>
</reference>
<dbReference type="InterPro" id="IPR029046">
    <property type="entry name" value="LolA/LolB/LppX"/>
</dbReference>
<evidence type="ECO:0008006" key="8">
    <source>
        <dbReference type="Google" id="ProtNLM"/>
    </source>
</evidence>
<evidence type="ECO:0000256" key="3">
    <source>
        <dbReference type="ARBA" id="ARBA00022729"/>
    </source>
</evidence>
<feature type="chain" id="PRO_5042871437" description="Outer membrane lipoprotein carrier protein LolA" evidence="5">
    <location>
        <begin position="34"/>
        <end position="217"/>
    </location>
</feature>
<dbReference type="SUPFAM" id="SSF89392">
    <property type="entry name" value="Prokaryotic lipoproteins and lipoprotein localization factors"/>
    <property type="match status" value="1"/>
</dbReference>
<organism evidence="6 7">
    <name type="scientific">Vibrio mediterranei</name>
    <dbReference type="NCBI Taxonomy" id="689"/>
    <lineage>
        <taxon>Bacteria</taxon>
        <taxon>Pseudomonadati</taxon>
        <taxon>Pseudomonadota</taxon>
        <taxon>Gammaproteobacteria</taxon>
        <taxon>Vibrionales</taxon>
        <taxon>Vibrionaceae</taxon>
        <taxon>Vibrio</taxon>
    </lineage>
</organism>
<dbReference type="CDD" id="cd16325">
    <property type="entry name" value="LolA"/>
    <property type="match status" value="1"/>
</dbReference>
<dbReference type="EMBL" id="CP018308">
    <property type="protein sequence ID" value="ASI91274.1"/>
    <property type="molecule type" value="Genomic_DNA"/>
</dbReference>
<dbReference type="Gene3D" id="2.50.20.10">
    <property type="entry name" value="Lipoprotein localisation LolA/LolB/LppX"/>
    <property type="match status" value="1"/>
</dbReference>
<dbReference type="Pfam" id="PF03548">
    <property type="entry name" value="LolA"/>
    <property type="match status" value="1"/>
</dbReference>
<dbReference type="RefSeq" id="WP_231896598.1">
    <property type="nucleotide sequence ID" value="NZ_CP018308.1"/>
</dbReference>
<evidence type="ECO:0000256" key="1">
    <source>
        <dbReference type="ARBA" id="ARBA00011245"/>
    </source>
</evidence>
<comment type="subunit">
    <text evidence="1">Monomer.</text>
</comment>
<keyword evidence="4" id="KW-0653">Protein transport</keyword>
<evidence type="ECO:0000256" key="4">
    <source>
        <dbReference type="ARBA" id="ARBA00022927"/>
    </source>
</evidence>
<feature type="signal peptide" evidence="5">
    <location>
        <begin position="1"/>
        <end position="33"/>
    </location>
</feature>
<dbReference type="Proteomes" id="UP000197092">
    <property type="component" value="Chromosome 1"/>
</dbReference>
<accession>A0AAN1KPC2</accession>
<protein>
    <recommendedName>
        <fullName evidence="8">Outer membrane lipoprotein carrier protein LolA</fullName>
    </recommendedName>
</protein>
<sequence length="217" mass="24749">MKIRQNIHVRRYCSVLRTIATVILLIASPFALAQVNTMEELQQQLAQHPIVRGDFEQKRTLAMFDQPLTSTGQFTLDKTHGLLWRQDVPFTVQLVLTKDKLRQTFADQPAQVITAKDNPMAFYFSHIFLAVFHGDTDQLKQQFDMTFKADNGQWTLALTPKAAPLNAVFNTITLGGKSDLERLTLQEIRGDKTDILFSNQSYQPESLTDAEQAQFKF</sequence>
<evidence type="ECO:0000313" key="6">
    <source>
        <dbReference type="EMBL" id="ASI91274.1"/>
    </source>
</evidence>
<gene>
    <name evidence="6" type="ORF">BSZ05_16475</name>
</gene>
<dbReference type="InterPro" id="IPR004564">
    <property type="entry name" value="OM_lipoprot_carrier_LolA-like"/>
</dbReference>
<name>A0AAN1KPC2_9VIBR</name>
<keyword evidence="3 5" id="KW-0732">Signal</keyword>
<proteinExistence type="predicted"/>
<keyword evidence="2" id="KW-0813">Transport</keyword>
<evidence type="ECO:0000256" key="5">
    <source>
        <dbReference type="SAM" id="SignalP"/>
    </source>
</evidence>
<evidence type="ECO:0000313" key="7">
    <source>
        <dbReference type="Proteomes" id="UP000197092"/>
    </source>
</evidence>
<dbReference type="GO" id="GO:0015031">
    <property type="term" value="P:protein transport"/>
    <property type="evidence" value="ECO:0007669"/>
    <property type="project" value="UniProtKB-KW"/>
</dbReference>
<dbReference type="KEGG" id="vsh:BSZ05_16475"/>
<dbReference type="AlphaFoldDB" id="A0AAN1KPC2"/>